<accession>A0ABT0GCA7</accession>
<proteinExistence type="inferred from homology"/>
<dbReference type="EC" id="2.7.1.15" evidence="2 12"/>
<dbReference type="InterPro" id="IPR002139">
    <property type="entry name" value="Ribo/fructo_kinase"/>
</dbReference>
<evidence type="ECO:0000256" key="10">
    <source>
        <dbReference type="ARBA" id="ARBA00022958"/>
    </source>
</evidence>
<comment type="similarity">
    <text evidence="1">Belongs to the carbohydrate kinase pfkB family.</text>
</comment>
<feature type="binding site" evidence="12">
    <location>
        <begin position="236"/>
        <end position="241"/>
    </location>
    <ligand>
        <name>ATP</name>
        <dbReference type="ChEBI" id="CHEBI:30616"/>
    </ligand>
</feature>
<dbReference type="PROSITE" id="PS00584">
    <property type="entry name" value="PFKB_KINASES_2"/>
    <property type="match status" value="1"/>
</dbReference>
<dbReference type="EMBL" id="JALNMH010000001">
    <property type="protein sequence ID" value="MCK7592173.1"/>
    <property type="molecule type" value="Genomic_DNA"/>
</dbReference>
<keyword evidence="6 12" id="KW-0547">Nucleotide-binding</keyword>
<feature type="binding site" evidence="12">
    <location>
        <begin position="275"/>
        <end position="276"/>
    </location>
    <ligand>
        <name>ATP</name>
        <dbReference type="ChEBI" id="CHEBI:30616"/>
    </ligand>
</feature>
<dbReference type="InterPro" id="IPR002173">
    <property type="entry name" value="Carboh/pur_kinase_PfkB_CS"/>
</dbReference>
<keyword evidence="11 12" id="KW-0119">Carbohydrate metabolism</keyword>
<comment type="catalytic activity">
    <reaction evidence="12">
        <text>D-ribose + ATP = D-ribose 5-phosphate + ADP + H(+)</text>
        <dbReference type="Rhea" id="RHEA:13697"/>
        <dbReference type="ChEBI" id="CHEBI:15378"/>
        <dbReference type="ChEBI" id="CHEBI:30616"/>
        <dbReference type="ChEBI" id="CHEBI:47013"/>
        <dbReference type="ChEBI" id="CHEBI:78346"/>
        <dbReference type="ChEBI" id="CHEBI:456216"/>
        <dbReference type="EC" id="2.7.1.15"/>
    </reaction>
</comment>
<dbReference type="PANTHER" id="PTHR10584:SF166">
    <property type="entry name" value="RIBOKINASE"/>
    <property type="match status" value="1"/>
</dbReference>
<evidence type="ECO:0000256" key="12">
    <source>
        <dbReference type="HAMAP-Rule" id="MF_01987"/>
    </source>
</evidence>
<feature type="domain" description="Carbohydrate kinase PfkB" evidence="13">
    <location>
        <begin position="12"/>
        <end position="321"/>
    </location>
</feature>
<reference evidence="14" key="1">
    <citation type="submission" date="2022-04" db="EMBL/GenBank/DDBJ databases">
        <title>Lysobacter sp. CAU 1642 isolated from sea sand.</title>
        <authorList>
            <person name="Kim W."/>
        </authorList>
    </citation>
    <scope>NUCLEOTIDE SEQUENCE</scope>
    <source>
        <strain evidence="14">CAU 1642</strain>
    </source>
</reference>
<dbReference type="PRINTS" id="PR00990">
    <property type="entry name" value="RIBOKINASE"/>
</dbReference>
<feature type="binding site" evidence="12">
    <location>
        <position position="276"/>
    </location>
    <ligand>
        <name>substrate</name>
    </ligand>
</feature>
<feature type="binding site" evidence="12">
    <location>
        <position position="272"/>
    </location>
    <ligand>
        <name>K(+)</name>
        <dbReference type="ChEBI" id="CHEBI:29103"/>
    </ligand>
</feature>
<dbReference type="HAMAP" id="MF_01987">
    <property type="entry name" value="Ribokinase"/>
    <property type="match status" value="1"/>
</dbReference>
<comment type="caution">
    <text evidence="14">The sequence shown here is derived from an EMBL/GenBank/DDBJ whole genome shotgun (WGS) entry which is preliminary data.</text>
</comment>
<evidence type="ECO:0000313" key="15">
    <source>
        <dbReference type="Proteomes" id="UP001431449"/>
    </source>
</evidence>
<keyword evidence="12" id="KW-0963">Cytoplasm</keyword>
<dbReference type="Pfam" id="PF00294">
    <property type="entry name" value="PfkB"/>
    <property type="match status" value="1"/>
</dbReference>
<evidence type="ECO:0000256" key="9">
    <source>
        <dbReference type="ARBA" id="ARBA00022842"/>
    </source>
</evidence>
<evidence type="ECO:0000313" key="14">
    <source>
        <dbReference type="EMBL" id="MCK7592173.1"/>
    </source>
</evidence>
<evidence type="ECO:0000256" key="8">
    <source>
        <dbReference type="ARBA" id="ARBA00022840"/>
    </source>
</evidence>
<keyword evidence="5 12" id="KW-0479">Metal-binding</keyword>
<feature type="binding site" evidence="12">
    <location>
        <position position="193"/>
    </location>
    <ligand>
        <name>ATP</name>
        <dbReference type="ChEBI" id="CHEBI:30616"/>
    </ligand>
</feature>
<feature type="binding site" evidence="12">
    <location>
        <position position="313"/>
    </location>
    <ligand>
        <name>K(+)</name>
        <dbReference type="ChEBI" id="CHEBI:29103"/>
    </ligand>
</feature>
<sequence>MAARKKKSAACDVVVVGSYNQDMVWQAARLPAPGETRMGRFSSGPGGKGFNQAVAAARQGARTAFIAARGNDALGERAADTARAEGIDARWQQVAGEATGTAAIWLDAAGQNSIVVAPGANSLLAPAHVLAQRETIASARVLLTQHEVHPVASLRALQLAGELGLLRIHNPAPQQDGAAYRALLAECELLTPNESEFAALVRAHGAEVEASAIASLADEDLHTLCRLLPVPSVVLTLGAAGAFVSHADPTRFHDVAAAYRVPGQSAHVVDTTGAGDCFNGALAASLACAVDLALATHVAQATRCAACSVESHGAAASMPTREQVGRRFPG</sequence>
<protein>
    <recommendedName>
        <fullName evidence="3 12">Ribokinase</fullName>
        <shortName evidence="12">RK</shortName>
        <ecNumber evidence="2 12">2.7.1.15</ecNumber>
    </recommendedName>
</protein>
<comment type="function">
    <text evidence="12">Catalyzes the phosphorylation of ribose at O-5 in a reaction requiring ATP and magnesium. The resulting D-ribose-5-phosphate can then be used either for sythesis of nucleotides, histidine, and tryptophan, or as a component of the pentose phosphate pathway.</text>
</comment>
<feature type="binding site" evidence="12">
    <location>
        <position position="317"/>
    </location>
    <ligand>
        <name>K(+)</name>
        <dbReference type="ChEBI" id="CHEBI:29103"/>
    </ligand>
</feature>
<evidence type="ECO:0000256" key="4">
    <source>
        <dbReference type="ARBA" id="ARBA00022679"/>
    </source>
</evidence>
<evidence type="ECO:0000256" key="1">
    <source>
        <dbReference type="ARBA" id="ARBA00005380"/>
    </source>
</evidence>
<organism evidence="14 15">
    <name type="scientific">Pseudomarimonas salicorniae</name>
    <dbReference type="NCBI Taxonomy" id="2933270"/>
    <lineage>
        <taxon>Bacteria</taxon>
        <taxon>Pseudomonadati</taxon>
        <taxon>Pseudomonadota</taxon>
        <taxon>Gammaproteobacteria</taxon>
        <taxon>Lysobacterales</taxon>
        <taxon>Lysobacteraceae</taxon>
        <taxon>Pseudomarimonas</taxon>
    </lineage>
</organism>
<dbReference type="InterPro" id="IPR029056">
    <property type="entry name" value="Ribokinase-like"/>
</dbReference>
<dbReference type="Proteomes" id="UP001431449">
    <property type="component" value="Unassembled WGS sequence"/>
</dbReference>
<dbReference type="PANTHER" id="PTHR10584">
    <property type="entry name" value="SUGAR KINASE"/>
    <property type="match status" value="1"/>
</dbReference>
<feature type="active site" description="Proton acceptor" evidence="12">
    <location>
        <position position="276"/>
    </location>
</feature>
<keyword evidence="7 12" id="KW-0418">Kinase</keyword>
<feature type="binding site" evidence="12">
    <location>
        <begin position="20"/>
        <end position="22"/>
    </location>
    <ligand>
        <name>substrate</name>
    </ligand>
</feature>
<gene>
    <name evidence="12" type="primary">rbsK</name>
    <name evidence="14" type="ORF">M0G41_00650</name>
</gene>
<keyword evidence="10 12" id="KW-0630">Potassium</keyword>
<comment type="cofactor">
    <cofactor evidence="12">
        <name>Mg(2+)</name>
        <dbReference type="ChEBI" id="CHEBI:18420"/>
    </cofactor>
    <text evidence="12">Requires a divalent cation, most likely magnesium in vivo, as an electrophilic catalyst to aid phosphoryl group transfer. It is the chelate of the metal and the nucleotide that is the actual substrate.</text>
</comment>
<feature type="binding site" evidence="12">
    <location>
        <position position="311"/>
    </location>
    <ligand>
        <name>K(+)</name>
        <dbReference type="ChEBI" id="CHEBI:29103"/>
    </ligand>
</feature>
<evidence type="ECO:0000256" key="6">
    <source>
        <dbReference type="ARBA" id="ARBA00022741"/>
    </source>
</evidence>
<evidence type="ECO:0000256" key="11">
    <source>
        <dbReference type="ARBA" id="ARBA00023277"/>
    </source>
</evidence>
<keyword evidence="4 12" id="KW-0808">Transferase</keyword>
<keyword evidence="9 12" id="KW-0460">Magnesium</keyword>
<comment type="subunit">
    <text evidence="12">Homodimer.</text>
</comment>
<keyword evidence="15" id="KW-1185">Reference proteome</keyword>
<dbReference type="InterPro" id="IPR011611">
    <property type="entry name" value="PfkB_dom"/>
</dbReference>
<dbReference type="RefSeq" id="WP_248204177.1">
    <property type="nucleotide sequence ID" value="NZ_JALNMH010000001.1"/>
</dbReference>
<comment type="activity regulation">
    <text evidence="12">Activated by a monovalent cation that binds near, but not in, the active site. The most likely occupant of the site in vivo is potassium. Ion binding induces a conformational change that may alter substrate affinity.</text>
</comment>
<comment type="caution">
    <text evidence="12">Lacks conserved residue(s) required for the propagation of feature annotation.</text>
</comment>
<comment type="pathway">
    <text evidence="12">Carbohydrate metabolism; D-ribose degradation; D-ribose 5-phosphate from beta-D-ribopyranose: step 2/2.</text>
</comment>
<comment type="subcellular location">
    <subcellularLocation>
        <location evidence="12">Cytoplasm</location>
    </subcellularLocation>
</comment>
<evidence type="ECO:0000259" key="13">
    <source>
        <dbReference type="Pfam" id="PF00294"/>
    </source>
</evidence>
<feature type="binding site" evidence="12">
    <location>
        <position position="308"/>
    </location>
    <ligand>
        <name>K(+)</name>
        <dbReference type="ChEBI" id="CHEBI:29103"/>
    </ligand>
</feature>
<evidence type="ECO:0000256" key="2">
    <source>
        <dbReference type="ARBA" id="ARBA00012035"/>
    </source>
</evidence>
<dbReference type="SUPFAM" id="SSF53613">
    <property type="entry name" value="Ribokinase-like"/>
    <property type="match status" value="1"/>
</dbReference>
<keyword evidence="8 12" id="KW-0067">ATP-binding</keyword>
<evidence type="ECO:0000256" key="5">
    <source>
        <dbReference type="ARBA" id="ARBA00022723"/>
    </source>
</evidence>
<dbReference type="InterPro" id="IPR011877">
    <property type="entry name" value="Ribokinase"/>
</dbReference>
<dbReference type="Gene3D" id="3.40.1190.20">
    <property type="match status" value="1"/>
</dbReference>
<feature type="binding site" evidence="12">
    <location>
        <begin position="47"/>
        <end position="51"/>
    </location>
    <ligand>
        <name>substrate</name>
    </ligand>
</feature>
<feature type="binding site" evidence="12">
    <location>
        <position position="147"/>
    </location>
    <ligand>
        <name>substrate</name>
    </ligand>
</feature>
<feature type="binding site" evidence="12">
    <location>
        <position position="270"/>
    </location>
    <ligand>
        <name>K(+)</name>
        <dbReference type="ChEBI" id="CHEBI:29103"/>
    </ligand>
</feature>
<evidence type="ECO:0000256" key="3">
    <source>
        <dbReference type="ARBA" id="ARBA00016943"/>
    </source>
</evidence>
<comment type="similarity">
    <text evidence="12">Belongs to the carbohydrate kinase PfkB family. Ribokinase subfamily.</text>
</comment>
<dbReference type="CDD" id="cd01174">
    <property type="entry name" value="ribokinase"/>
    <property type="match status" value="1"/>
</dbReference>
<evidence type="ECO:0000256" key="7">
    <source>
        <dbReference type="ARBA" id="ARBA00022777"/>
    </source>
</evidence>
<name>A0ABT0GCA7_9GAMM</name>